<keyword evidence="2" id="KW-0812">Transmembrane</keyword>
<proteinExistence type="predicted"/>
<evidence type="ECO:0000313" key="4">
    <source>
        <dbReference type="Proteomes" id="UP000324585"/>
    </source>
</evidence>
<gene>
    <name evidence="3" type="ORF">FVE85_1503</name>
</gene>
<accession>A0A5J4YVZ1</accession>
<evidence type="ECO:0000256" key="2">
    <source>
        <dbReference type="SAM" id="Phobius"/>
    </source>
</evidence>
<evidence type="ECO:0000313" key="3">
    <source>
        <dbReference type="EMBL" id="KAA8495348.1"/>
    </source>
</evidence>
<feature type="region of interest" description="Disordered" evidence="1">
    <location>
        <begin position="55"/>
        <end position="74"/>
    </location>
</feature>
<protein>
    <recommendedName>
        <fullName evidence="5">Transmembrane protein</fullName>
    </recommendedName>
</protein>
<dbReference type="GO" id="GO:0031966">
    <property type="term" value="C:mitochondrial membrane"/>
    <property type="evidence" value="ECO:0007669"/>
    <property type="project" value="TreeGrafter"/>
</dbReference>
<dbReference type="EMBL" id="VRMN01000003">
    <property type="protein sequence ID" value="KAA8495348.1"/>
    <property type="molecule type" value="Genomic_DNA"/>
</dbReference>
<dbReference type="AlphaFoldDB" id="A0A5J4YVZ1"/>
<dbReference type="Proteomes" id="UP000324585">
    <property type="component" value="Unassembled WGS sequence"/>
</dbReference>
<sequence>MSLVRALRAVSLWQRLTRSSTTLLCGSYGDRGAGLNGRGSVPSRSDIGPRFSSAANEDEQAVLDPPEQSQHEPGPQVVYEGPFPGAVRGTKILSVSSCFLTTVGSPLLAIGEPSVRGFGLAIVFMLFGFGTTSALHYLVKPYVRRISFDYASQGHAVNPQFGVERLSFFGRSKWTTVRAAELEQPTKQLRPMCNLYAGKVPLFVEFDLFEDKQLLKTLLSARTVASS</sequence>
<dbReference type="OMA" id="KRWLSQS"/>
<reference evidence="4" key="1">
    <citation type="journal article" date="2019" name="Nat. Commun.">
        <title>Expansion of phycobilisome linker gene families in mesophilic red algae.</title>
        <authorList>
            <person name="Lee J."/>
            <person name="Kim D."/>
            <person name="Bhattacharya D."/>
            <person name="Yoon H.S."/>
        </authorList>
    </citation>
    <scope>NUCLEOTIDE SEQUENCE [LARGE SCALE GENOMIC DNA]</scope>
    <source>
        <strain evidence="4">CCMP 1328</strain>
    </source>
</reference>
<dbReference type="PANTHER" id="PTHR13281">
    <property type="entry name" value="TRANSMEMBRANE PROTEIN 70, MITOCHONDRIAL"/>
    <property type="match status" value="1"/>
</dbReference>
<dbReference type="Pfam" id="PF06979">
    <property type="entry name" value="TMEM70"/>
    <property type="match status" value="1"/>
</dbReference>
<feature type="transmembrane region" description="Helical" evidence="2">
    <location>
        <begin position="117"/>
        <end position="139"/>
    </location>
</feature>
<evidence type="ECO:0008006" key="5">
    <source>
        <dbReference type="Google" id="ProtNLM"/>
    </source>
</evidence>
<dbReference type="InterPro" id="IPR045325">
    <property type="entry name" value="TMEM70/TMEM186/TMEM223"/>
</dbReference>
<comment type="caution">
    <text evidence="3">The sequence shown here is derived from an EMBL/GenBank/DDBJ whole genome shotgun (WGS) entry which is preliminary data.</text>
</comment>
<dbReference type="OrthoDB" id="156886at2759"/>
<keyword evidence="4" id="KW-1185">Reference proteome</keyword>
<keyword evidence="2" id="KW-0472">Membrane</keyword>
<dbReference type="PANTHER" id="PTHR13281:SF0">
    <property type="entry name" value="TRANSMEMBRANE PROTEIN 70, MITOCHONDRIAL"/>
    <property type="match status" value="1"/>
</dbReference>
<keyword evidence="2" id="KW-1133">Transmembrane helix</keyword>
<evidence type="ECO:0000256" key="1">
    <source>
        <dbReference type="SAM" id="MobiDB-lite"/>
    </source>
</evidence>
<dbReference type="InterPro" id="IPR009724">
    <property type="entry name" value="TMEM70"/>
</dbReference>
<dbReference type="GO" id="GO:0033615">
    <property type="term" value="P:mitochondrial proton-transporting ATP synthase complex assembly"/>
    <property type="evidence" value="ECO:0007669"/>
    <property type="project" value="TreeGrafter"/>
</dbReference>
<name>A0A5J4YVZ1_PORPP</name>
<organism evidence="3 4">
    <name type="scientific">Porphyridium purpureum</name>
    <name type="common">Red alga</name>
    <name type="synonym">Porphyridium cruentum</name>
    <dbReference type="NCBI Taxonomy" id="35688"/>
    <lineage>
        <taxon>Eukaryota</taxon>
        <taxon>Rhodophyta</taxon>
        <taxon>Bangiophyceae</taxon>
        <taxon>Porphyridiales</taxon>
        <taxon>Porphyridiaceae</taxon>
        <taxon>Porphyridium</taxon>
    </lineage>
</organism>